<dbReference type="AlphaFoldDB" id="A0A7L9UB86"/>
<keyword evidence="1" id="KW-0732">Signal</keyword>
<dbReference type="RefSeq" id="WP_193689214.1">
    <property type="nucleotide sequence ID" value="NZ_CP062942.1"/>
</dbReference>
<dbReference type="EMBL" id="CP062942">
    <property type="protein sequence ID" value="QOL52248.1"/>
    <property type="molecule type" value="Genomic_DNA"/>
</dbReference>
<dbReference type="KEGG" id="mlir:LPB04_23860"/>
<sequence length="371" mass="38123">MAMRHRFTTMLFLTILTGPLVAQAGPISYAITPIGTVGGVPASINNGGEVAGYFASGESTHAFLYTANTFVDLGTLGGGSSRAGGINDAGVVVGSAENFAGETRAFIYANGTMSDLGTLGGANSSAAAINNKGQIVGVADSVSGSFAFAYTPDAGMQNLGTLPGGVFSRAESINDVGTVVGGSLVGDFPLAPFHAFEYASGSMYDLGSLNGAWSVGKAINNNGETVGWSNAGFNVDHAVLYADGLLTDLGTLNGFGSSLAYDINDAGQIVGSSEVYDRESRGFLYEEGAMIDLTTLIDSASGWTIESAYSINNQHQIAAFGCKADVCQTLLLDPVTPVPEPQTDSTLLAGLLLIRWVLRGRRTRVHLGSGG</sequence>
<dbReference type="Proteomes" id="UP000593875">
    <property type="component" value="Plasmid unnamed1"/>
</dbReference>
<keyword evidence="2" id="KW-0614">Plasmid</keyword>
<feature type="signal peptide" evidence="1">
    <location>
        <begin position="1"/>
        <end position="24"/>
    </location>
</feature>
<geneLocation type="plasmid" evidence="2 3">
    <name>unnamed1</name>
</geneLocation>
<proteinExistence type="predicted"/>
<keyword evidence="3" id="KW-1185">Reference proteome</keyword>
<evidence type="ECO:0008006" key="4">
    <source>
        <dbReference type="Google" id="ProtNLM"/>
    </source>
</evidence>
<organism evidence="2 3">
    <name type="scientific">Massilia litorea</name>
    <dbReference type="NCBI Taxonomy" id="2769491"/>
    <lineage>
        <taxon>Bacteria</taxon>
        <taxon>Pseudomonadati</taxon>
        <taxon>Pseudomonadota</taxon>
        <taxon>Betaproteobacteria</taxon>
        <taxon>Burkholderiales</taxon>
        <taxon>Oxalobacteraceae</taxon>
        <taxon>Telluria group</taxon>
        <taxon>Massilia</taxon>
    </lineage>
</organism>
<name>A0A7L9UB86_9BURK</name>
<reference evidence="2 3" key="1">
    <citation type="submission" date="2020-10" db="EMBL/GenBank/DDBJ databases">
        <title>Genome sequencing of Massilia sp. LPB0304.</title>
        <authorList>
            <person name="Kim J."/>
        </authorList>
    </citation>
    <scope>NUCLEOTIDE SEQUENCE [LARGE SCALE GENOMIC DNA]</scope>
    <source>
        <strain evidence="2 3">LPB0304</strain>
        <plasmid evidence="2 3">unnamed1</plasmid>
    </source>
</reference>
<evidence type="ECO:0000313" key="2">
    <source>
        <dbReference type="EMBL" id="QOL52248.1"/>
    </source>
</evidence>
<evidence type="ECO:0000313" key="3">
    <source>
        <dbReference type="Proteomes" id="UP000593875"/>
    </source>
</evidence>
<protein>
    <recommendedName>
        <fullName evidence="4">HAF repeat-containing protein</fullName>
    </recommendedName>
</protein>
<dbReference type="InterPro" id="IPR014262">
    <property type="entry name" value="HAF_rpt"/>
</dbReference>
<feature type="chain" id="PRO_5032644057" description="HAF repeat-containing protein" evidence="1">
    <location>
        <begin position="25"/>
        <end position="371"/>
    </location>
</feature>
<evidence type="ECO:0000256" key="1">
    <source>
        <dbReference type="SAM" id="SignalP"/>
    </source>
</evidence>
<accession>A0A7L9UB86</accession>
<dbReference type="NCBIfam" id="TIGR02913">
    <property type="entry name" value="HAF_rpt"/>
    <property type="match status" value="6"/>
</dbReference>
<gene>
    <name evidence="2" type="ORF">LPB04_23860</name>
</gene>